<protein>
    <recommendedName>
        <fullName evidence="1">CHK kinase-like domain-containing protein</fullName>
    </recommendedName>
</protein>
<dbReference type="InterPro" id="IPR015897">
    <property type="entry name" value="CHK_kinase-like"/>
</dbReference>
<reference evidence="2 3" key="1">
    <citation type="journal article" date="2024" name="Insects">
        <title>An Improved Chromosome-Level Genome Assembly of the Firefly Pyrocoelia pectoralis.</title>
        <authorList>
            <person name="Fu X."/>
            <person name="Meyer-Rochow V.B."/>
            <person name="Ballantyne L."/>
            <person name="Zhu X."/>
        </authorList>
    </citation>
    <scope>NUCLEOTIDE SEQUENCE [LARGE SCALE GENOMIC DNA]</scope>
    <source>
        <strain evidence="2">XCY_ONT2</strain>
    </source>
</reference>
<dbReference type="SUPFAM" id="SSF56112">
    <property type="entry name" value="Protein kinase-like (PK-like)"/>
    <property type="match status" value="1"/>
</dbReference>
<sequence length="414" mass="47984">MSIDQDEQQRILRLIKKLKAEANILIGDQVLDSVTKPGENWVGELYRVKATANEKGKTWIDYSLILKMAPSDLSYRRLLNAAPLFHREIYFYNKIIPELIDIQRERGIKTIFQPFPKFYLSSKEYLEEAIVMDDMRAKGFIVGNHRRPVDYETALLVMKTLGKFNALSFAMKEYKPEVYEEIKSNCEDNFLNSPPVYTMIRNVYLNLSKQTIATCGPGDEKIAESINKFAENLSSTFPELALQQEHEDYGVITHGDPQIRNFLFKYRTTSTCTIPEECCIIDTQISRIASPALDILFFMFVNTDKELRSSHYDELIEEYYKSFSIFLRELGCDPETLFPFTVLQSHLRKFAPIGFGFATWLVAINLKKTTEAPGKDELSEESLLKNFATVNDRRYFERVKDVAKDMIDYGYKFC</sequence>
<dbReference type="InterPro" id="IPR004119">
    <property type="entry name" value="EcKL"/>
</dbReference>
<dbReference type="InterPro" id="IPR011009">
    <property type="entry name" value="Kinase-like_dom_sf"/>
</dbReference>
<dbReference type="Proteomes" id="UP001329430">
    <property type="component" value="Chromosome 3"/>
</dbReference>
<keyword evidence="3" id="KW-1185">Reference proteome</keyword>
<dbReference type="PANTHER" id="PTHR11012">
    <property type="entry name" value="PROTEIN KINASE-LIKE DOMAIN-CONTAINING"/>
    <property type="match status" value="1"/>
</dbReference>
<dbReference type="PANTHER" id="PTHR11012:SF30">
    <property type="entry name" value="PROTEIN KINASE-LIKE DOMAIN-CONTAINING"/>
    <property type="match status" value="1"/>
</dbReference>
<comment type="caution">
    <text evidence="2">The sequence shown here is derived from an EMBL/GenBank/DDBJ whole genome shotgun (WGS) entry which is preliminary data.</text>
</comment>
<gene>
    <name evidence="2" type="ORF">RI129_004372</name>
</gene>
<dbReference type="Gene3D" id="3.90.1200.10">
    <property type="match status" value="1"/>
</dbReference>
<name>A0AAN7ZQ15_9COLE</name>
<dbReference type="EMBL" id="JAVRBK010000003">
    <property type="protein sequence ID" value="KAK5645908.1"/>
    <property type="molecule type" value="Genomic_DNA"/>
</dbReference>
<evidence type="ECO:0000259" key="1">
    <source>
        <dbReference type="SMART" id="SM00587"/>
    </source>
</evidence>
<dbReference type="AlphaFoldDB" id="A0AAN7ZQ15"/>
<evidence type="ECO:0000313" key="2">
    <source>
        <dbReference type="EMBL" id="KAK5645908.1"/>
    </source>
</evidence>
<feature type="domain" description="CHK kinase-like" evidence="1">
    <location>
        <begin position="130"/>
        <end position="329"/>
    </location>
</feature>
<organism evidence="2 3">
    <name type="scientific">Pyrocoelia pectoralis</name>
    <dbReference type="NCBI Taxonomy" id="417401"/>
    <lineage>
        <taxon>Eukaryota</taxon>
        <taxon>Metazoa</taxon>
        <taxon>Ecdysozoa</taxon>
        <taxon>Arthropoda</taxon>
        <taxon>Hexapoda</taxon>
        <taxon>Insecta</taxon>
        <taxon>Pterygota</taxon>
        <taxon>Neoptera</taxon>
        <taxon>Endopterygota</taxon>
        <taxon>Coleoptera</taxon>
        <taxon>Polyphaga</taxon>
        <taxon>Elateriformia</taxon>
        <taxon>Elateroidea</taxon>
        <taxon>Lampyridae</taxon>
        <taxon>Lampyrinae</taxon>
        <taxon>Pyrocoelia</taxon>
    </lineage>
</organism>
<evidence type="ECO:0000313" key="3">
    <source>
        <dbReference type="Proteomes" id="UP001329430"/>
    </source>
</evidence>
<dbReference type="Pfam" id="PF02958">
    <property type="entry name" value="EcKL"/>
    <property type="match status" value="1"/>
</dbReference>
<accession>A0AAN7ZQ15</accession>
<dbReference type="SMART" id="SM00587">
    <property type="entry name" value="CHK"/>
    <property type="match status" value="1"/>
</dbReference>
<proteinExistence type="predicted"/>